<dbReference type="SUPFAM" id="SSF54001">
    <property type="entry name" value="Cysteine proteinases"/>
    <property type="match status" value="1"/>
</dbReference>
<proteinExistence type="predicted"/>
<evidence type="ECO:0000313" key="3">
    <source>
        <dbReference type="Proteomes" id="UP000676169"/>
    </source>
</evidence>
<sequence length="228" mass="25370">MIRFSFAAASLCLAIVLGSCSGFVTRKQAVETAWRYSVVEWTPQVSNSHHGPDAKGIEVHTPDTGLASHGLNNGWWKPGEPARGMPYKWGGFDTPESFKAALARGRYAGDISTDEKQKRGDHAVSRQTTGIDCSGLVSRCWNLPRPFSTKELPFICRKLNSWDDLKPGDILLNYRHVMLFAGWETPGKTILAYEAGPYPVWRVNAAAMRKDKLVKNGYAPWRYPGIVD</sequence>
<evidence type="ECO:0000256" key="1">
    <source>
        <dbReference type="SAM" id="SignalP"/>
    </source>
</evidence>
<dbReference type="PROSITE" id="PS51257">
    <property type="entry name" value="PROKAR_LIPOPROTEIN"/>
    <property type="match status" value="1"/>
</dbReference>
<evidence type="ECO:0008006" key="4">
    <source>
        <dbReference type="Google" id="ProtNLM"/>
    </source>
</evidence>
<protein>
    <recommendedName>
        <fullName evidence="4">NlpC/P60 domain-containing protein</fullName>
    </recommendedName>
</protein>
<feature type="signal peptide" evidence="1">
    <location>
        <begin position="1"/>
        <end position="24"/>
    </location>
</feature>
<keyword evidence="3" id="KW-1185">Reference proteome</keyword>
<dbReference type="AlphaFoldDB" id="A0A975J215"/>
<reference evidence="2" key="1">
    <citation type="submission" date="2021-04" db="EMBL/GenBank/DDBJ databases">
        <title>Luteolibacter sp. 32A isolated from the skin of an Anderson's salamander (Ambystoma andersonii).</title>
        <authorList>
            <person name="Spergser J."/>
            <person name="Busse H.-J."/>
        </authorList>
    </citation>
    <scope>NUCLEOTIDE SEQUENCE</scope>
    <source>
        <strain evidence="2">32A</strain>
    </source>
</reference>
<dbReference type="KEGG" id="lamb:KBB96_06605"/>
<dbReference type="Gene3D" id="3.90.1720.10">
    <property type="entry name" value="endopeptidase domain like (from Nostoc punctiforme)"/>
    <property type="match status" value="1"/>
</dbReference>
<dbReference type="Proteomes" id="UP000676169">
    <property type="component" value="Chromosome"/>
</dbReference>
<dbReference type="InterPro" id="IPR038765">
    <property type="entry name" value="Papain-like_cys_pep_sf"/>
</dbReference>
<dbReference type="EMBL" id="CP073100">
    <property type="protein sequence ID" value="QUE52559.1"/>
    <property type="molecule type" value="Genomic_DNA"/>
</dbReference>
<feature type="chain" id="PRO_5037306898" description="NlpC/P60 domain-containing protein" evidence="1">
    <location>
        <begin position="25"/>
        <end position="228"/>
    </location>
</feature>
<evidence type="ECO:0000313" key="2">
    <source>
        <dbReference type="EMBL" id="QUE52559.1"/>
    </source>
</evidence>
<dbReference type="RefSeq" id="WP_211633773.1">
    <property type="nucleotide sequence ID" value="NZ_CP073100.1"/>
</dbReference>
<organism evidence="2 3">
    <name type="scientific">Luteolibacter ambystomatis</name>
    <dbReference type="NCBI Taxonomy" id="2824561"/>
    <lineage>
        <taxon>Bacteria</taxon>
        <taxon>Pseudomonadati</taxon>
        <taxon>Verrucomicrobiota</taxon>
        <taxon>Verrucomicrobiia</taxon>
        <taxon>Verrucomicrobiales</taxon>
        <taxon>Verrucomicrobiaceae</taxon>
        <taxon>Luteolibacter</taxon>
    </lineage>
</organism>
<keyword evidence="1" id="KW-0732">Signal</keyword>
<gene>
    <name evidence="2" type="ORF">KBB96_06605</name>
</gene>
<accession>A0A975J215</accession>
<name>A0A975J215_9BACT</name>